<reference evidence="9 10" key="1">
    <citation type="submission" date="2019-09" db="EMBL/GenBank/DDBJ databases">
        <title>Actinomadura physcomitrii sp. nov., a novel actinomycete isolated from moss [Physcomitrium sphaericum (Ludw) Fuernr].</title>
        <authorList>
            <person name="Liu C."/>
            <person name="Zhuang X."/>
        </authorList>
    </citation>
    <scope>NUCLEOTIDE SEQUENCE [LARGE SCALE GENOMIC DNA]</scope>
    <source>
        <strain evidence="9 10">CYP1-1B</strain>
    </source>
</reference>
<dbReference type="GO" id="GO:0050661">
    <property type="term" value="F:NADP binding"/>
    <property type="evidence" value="ECO:0007669"/>
    <property type="project" value="InterPro"/>
</dbReference>
<evidence type="ECO:0000256" key="2">
    <source>
        <dbReference type="ARBA" id="ARBA00022605"/>
    </source>
</evidence>
<dbReference type="UniPathway" id="UPA00098">
    <property type="reaction ID" value="UER00360"/>
</dbReference>
<accession>A0A6L3VR34</accession>
<dbReference type="InterPro" id="IPR012134">
    <property type="entry name" value="Glu-5-SA_DH"/>
</dbReference>
<keyword evidence="5 7" id="KW-0560">Oxidoreductase</keyword>
<dbReference type="InterPro" id="IPR000965">
    <property type="entry name" value="GPR_dom"/>
</dbReference>
<dbReference type="Pfam" id="PF00171">
    <property type="entry name" value="Aldedh"/>
    <property type="match status" value="1"/>
</dbReference>
<dbReference type="GO" id="GO:0005737">
    <property type="term" value="C:cytoplasm"/>
    <property type="evidence" value="ECO:0007669"/>
    <property type="project" value="UniProtKB-SubCell"/>
</dbReference>
<evidence type="ECO:0000259" key="8">
    <source>
        <dbReference type="Pfam" id="PF00171"/>
    </source>
</evidence>
<dbReference type="InterPro" id="IPR015590">
    <property type="entry name" value="Aldehyde_DH_dom"/>
</dbReference>
<feature type="domain" description="Aldehyde dehydrogenase" evidence="8">
    <location>
        <begin position="96"/>
        <end position="282"/>
    </location>
</feature>
<dbReference type="NCBIfam" id="NF001221">
    <property type="entry name" value="PRK00197.1"/>
    <property type="match status" value="1"/>
</dbReference>
<dbReference type="RefSeq" id="WP_151542650.1">
    <property type="nucleotide sequence ID" value="NZ_WBMR01000081.1"/>
</dbReference>
<comment type="function">
    <text evidence="7">Catalyzes the NADPH-dependent reduction of L-glutamate 5-phosphate into L-glutamate 5-semialdehyde and phosphate. The product spontaneously undergoes cyclization to form 1-pyrroline-5-carboxylate.</text>
</comment>
<name>A0A6L3VR34_9ACTN</name>
<keyword evidence="4 7" id="KW-0521">NADP</keyword>
<dbReference type="EC" id="1.2.1.41" evidence="7"/>
<protein>
    <recommendedName>
        <fullName evidence="7">Gamma-glutamyl phosphate reductase</fullName>
        <shortName evidence="7">GPR</shortName>
        <ecNumber evidence="7">1.2.1.41</ecNumber>
    </recommendedName>
    <alternativeName>
        <fullName evidence="7">Glutamate-5-semialdehyde dehydrogenase</fullName>
    </alternativeName>
    <alternativeName>
        <fullName evidence="7">Glutamyl-gamma-semialdehyde dehydrogenase</fullName>
        <shortName evidence="7">GSA dehydrogenase</shortName>
    </alternativeName>
</protein>
<gene>
    <name evidence="7" type="primary">proA</name>
    <name evidence="9" type="ORF">F9B16_25490</name>
</gene>
<dbReference type="PANTHER" id="PTHR11063:SF8">
    <property type="entry name" value="DELTA-1-PYRROLINE-5-CARBOXYLATE SYNTHASE"/>
    <property type="match status" value="1"/>
</dbReference>
<comment type="caution">
    <text evidence="9">The sequence shown here is derived from an EMBL/GenBank/DDBJ whole genome shotgun (WGS) entry which is preliminary data.</text>
</comment>
<dbReference type="Gene3D" id="3.40.605.10">
    <property type="entry name" value="Aldehyde Dehydrogenase, Chain A, domain 1"/>
    <property type="match status" value="1"/>
</dbReference>
<dbReference type="GO" id="GO:0004350">
    <property type="term" value="F:glutamate-5-semialdehyde dehydrogenase activity"/>
    <property type="evidence" value="ECO:0007669"/>
    <property type="project" value="UniProtKB-UniRule"/>
</dbReference>
<evidence type="ECO:0000256" key="1">
    <source>
        <dbReference type="ARBA" id="ARBA00004985"/>
    </source>
</evidence>
<dbReference type="HAMAP" id="MF_00412">
    <property type="entry name" value="ProA"/>
    <property type="match status" value="1"/>
</dbReference>
<keyword evidence="7" id="KW-0963">Cytoplasm</keyword>
<dbReference type="EMBL" id="WBMR01000081">
    <property type="protein sequence ID" value="KAB2376101.1"/>
    <property type="molecule type" value="Genomic_DNA"/>
</dbReference>
<evidence type="ECO:0000256" key="3">
    <source>
        <dbReference type="ARBA" id="ARBA00022650"/>
    </source>
</evidence>
<evidence type="ECO:0000313" key="9">
    <source>
        <dbReference type="EMBL" id="KAB2376101.1"/>
    </source>
</evidence>
<sequence length="427" mass="45221">MTDDILRRAREAQRAAPPVGDDAYPSFVQAARKRMAAHWPDLTGAGDRDVERAREKGLPEAMLDRLRLADRHRDALDAAFDRLERDLPRTARTGESVRGMGEVRAQRVLRPLGVILMVFEARAEITLRSAVMCAATGNAVLLRGGSEVAETNAAVGGVLRAALADAGLPEGLVTILDSGDRRQLRALLKQDDAIDVIIPRGGPSLIETCRTASRIPMITGGGGANHLYAHRTADPRTAAVLTLDGKLPDPAACTALETVLVDDELADAYLAALAEAARAPDAGGLVLRVTEELAARVPAGLAGHLDPARLGPHDDGREYLDQTLAVRTVSGPQDAIAHIGRHGSGHTEGVLTTDDAVAEEFCRRVDAAAVVVNGSLRLNDAPAMGLGAALAISTGRLHARGPVTLDRLYTRSWIIDGADTPRFRTAA</sequence>
<comment type="pathway">
    <text evidence="1 7">Amino-acid biosynthesis; L-proline biosynthesis; L-glutamate 5-semialdehyde from L-glutamate: step 2/2.</text>
</comment>
<proteinExistence type="inferred from homology"/>
<dbReference type="InterPro" id="IPR016163">
    <property type="entry name" value="Ald_DH_C"/>
</dbReference>
<keyword evidence="2 7" id="KW-0028">Amino-acid biosynthesis</keyword>
<comment type="catalytic activity">
    <reaction evidence="6 7">
        <text>L-glutamate 5-semialdehyde + phosphate + NADP(+) = L-glutamyl 5-phosphate + NADPH + H(+)</text>
        <dbReference type="Rhea" id="RHEA:19541"/>
        <dbReference type="ChEBI" id="CHEBI:15378"/>
        <dbReference type="ChEBI" id="CHEBI:43474"/>
        <dbReference type="ChEBI" id="CHEBI:57783"/>
        <dbReference type="ChEBI" id="CHEBI:58066"/>
        <dbReference type="ChEBI" id="CHEBI:58274"/>
        <dbReference type="ChEBI" id="CHEBI:58349"/>
        <dbReference type="EC" id="1.2.1.41"/>
    </reaction>
</comment>
<dbReference type="OrthoDB" id="9809970at2"/>
<dbReference type="AlphaFoldDB" id="A0A6L3VR34"/>
<keyword evidence="10" id="KW-1185">Reference proteome</keyword>
<organism evidence="9 10">
    <name type="scientific">Actinomadura montaniterrae</name>
    <dbReference type="NCBI Taxonomy" id="1803903"/>
    <lineage>
        <taxon>Bacteria</taxon>
        <taxon>Bacillati</taxon>
        <taxon>Actinomycetota</taxon>
        <taxon>Actinomycetes</taxon>
        <taxon>Streptosporangiales</taxon>
        <taxon>Thermomonosporaceae</taxon>
        <taxon>Actinomadura</taxon>
    </lineage>
</organism>
<comment type="subcellular location">
    <subcellularLocation>
        <location evidence="7">Cytoplasm</location>
    </subcellularLocation>
</comment>
<dbReference type="PANTHER" id="PTHR11063">
    <property type="entry name" value="GLUTAMATE SEMIALDEHYDE DEHYDROGENASE"/>
    <property type="match status" value="1"/>
</dbReference>
<evidence type="ECO:0000256" key="5">
    <source>
        <dbReference type="ARBA" id="ARBA00023002"/>
    </source>
</evidence>
<keyword evidence="3 7" id="KW-0641">Proline biosynthesis</keyword>
<dbReference type="PIRSF" id="PIRSF000151">
    <property type="entry name" value="GPR"/>
    <property type="match status" value="1"/>
</dbReference>
<evidence type="ECO:0000313" key="10">
    <source>
        <dbReference type="Proteomes" id="UP000483004"/>
    </source>
</evidence>
<dbReference type="Gene3D" id="3.40.309.10">
    <property type="entry name" value="Aldehyde Dehydrogenase, Chain A, domain 2"/>
    <property type="match status" value="1"/>
</dbReference>
<dbReference type="Proteomes" id="UP000483004">
    <property type="component" value="Unassembled WGS sequence"/>
</dbReference>
<evidence type="ECO:0000256" key="7">
    <source>
        <dbReference type="HAMAP-Rule" id="MF_00412"/>
    </source>
</evidence>
<dbReference type="InterPro" id="IPR016161">
    <property type="entry name" value="Ald_DH/histidinol_DH"/>
</dbReference>
<dbReference type="InterPro" id="IPR016162">
    <property type="entry name" value="Ald_DH_N"/>
</dbReference>
<evidence type="ECO:0000256" key="6">
    <source>
        <dbReference type="ARBA" id="ARBA00049024"/>
    </source>
</evidence>
<dbReference type="GO" id="GO:0055129">
    <property type="term" value="P:L-proline biosynthetic process"/>
    <property type="evidence" value="ECO:0007669"/>
    <property type="project" value="UniProtKB-UniRule"/>
</dbReference>
<dbReference type="SUPFAM" id="SSF53720">
    <property type="entry name" value="ALDH-like"/>
    <property type="match status" value="1"/>
</dbReference>
<evidence type="ECO:0000256" key="4">
    <source>
        <dbReference type="ARBA" id="ARBA00022857"/>
    </source>
</evidence>
<comment type="similarity">
    <text evidence="7">Belongs to the gamma-glutamyl phosphate reductase family.</text>
</comment>